<name>A0ABD5QB22_9EURY</name>
<dbReference type="CDD" id="cd06261">
    <property type="entry name" value="TM_PBP2"/>
    <property type="match status" value="1"/>
</dbReference>
<evidence type="ECO:0000256" key="6">
    <source>
        <dbReference type="ARBA" id="ARBA00023136"/>
    </source>
</evidence>
<evidence type="ECO:0000256" key="3">
    <source>
        <dbReference type="ARBA" id="ARBA00022475"/>
    </source>
</evidence>
<feature type="transmembrane region" description="Helical" evidence="7">
    <location>
        <begin position="221"/>
        <end position="243"/>
    </location>
</feature>
<comment type="caution">
    <text evidence="9">The sequence shown here is derived from an EMBL/GenBank/DDBJ whole genome shotgun (WGS) entry which is preliminary data.</text>
</comment>
<dbReference type="EMBL" id="JBHSJG010000012">
    <property type="protein sequence ID" value="MFC4986898.1"/>
    <property type="molecule type" value="Genomic_DNA"/>
</dbReference>
<evidence type="ECO:0000256" key="1">
    <source>
        <dbReference type="ARBA" id="ARBA00004651"/>
    </source>
</evidence>
<evidence type="ECO:0000313" key="10">
    <source>
        <dbReference type="Proteomes" id="UP001595925"/>
    </source>
</evidence>
<evidence type="ECO:0000259" key="8">
    <source>
        <dbReference type="PROSITE" id="PS50928"/>
    </source>
</evidence>
<feature type="domain" description="ABC transmembrane type-1" evidence="8">
    <location>
        <begin position="68"/>
        <end position="243"/>
    </location>
</feature>
<keyword evidence="5 7" id="KW-1133">Transmembrane helix</keyword>
<proteinExistence type="inferred from homology"/>
<dbReference type="Proteomes" id="UP001595925">
    <property type="component" value="Unassembled WGS sequence"/>
</dbReference>
<keyword evidence="10" id="KW-1185">Reference proteome</keyword>
<evidence type="ECO:0000313" key="9">
    <source>
        <dbReference type="EMBL" id="MFC4986898.1"/>
    </source>
</evidence>
<protein>
    <submittedName>
        <fullName evidence="9">ABC transporter permease</fullName>
    </submittedName>
</protein>
<dbReference type="InterPro" id="IPR000515">
    <property type="entry name" value="MetI-like"/>
</dbReference>
<dbReference type="PROSITE" id="PS50928">
    <property type="entry name" value="ABC_TM1"/>
    <property type="match status" value="1"/>
</dbReference>
<sequence>MSAVSGFNRLSVLEHANVVVSILGLVFVWWLLAVNGAINSLPGPLPAVNAMVSMLPTGEFHSSVIASLRHVFVPYLAATALAVPLGVAIGLSLTFRDLVFPSLEMLRPVPPIAWIPIAILVLPTTLASIMFITFMGAFFPILLNTIRGVERVEPDYVKAVQCLGGTRRDVLRQAILPAALPSIHTGLVIGMGLAWVNLVAAEMIADAGLGRLIWVAYTTGNYANIVAGVIFVGLLGYASSTLVRWIGQRRMSWNVETAS</sequence>
<comment type="subcellular location">
    <subcellularLocation>
        <location evidence="1 7">Cell membrane</location>
        <topology evidence="1 7">Multi-pass membrane protein</topology>
    </subcellularLocation>
</comment>
<feature type="transmembrane region" description="Helical" evidence="7">
    <location>
        <begin position="113"/>
        <end position="143"/>
    </location>
</feature>
<keyword evidence="4 7" id="KW-0812">Transmembrane</keyword>
<dbReference type="Gene3D" id="1.10.3720.10">
    <property type="entry name" value="MetI-like"/>
    <property type="match status" value="1"/>
</dbReference>
<keyword evidence="6 7" id="KW-0472">Membrane</keyword>
<evidence type="ECO:0000256" key="5">
    <source>
        <dbReference type="ARBA" id="ARBA00022989"/>
    </source>
</evidence>
<feature type="transmembrane region" description="Helical" evidence="7">
    <location>
        <begin position="12"/>
        <end position="32"/>
    </location>
</feature>
<keyword evidence="2 7" id="KW-0813">Transport</keyword>
<dbReference type="PANTHER" id="PTHR30151:SF0">
    <property type="entry name" value="ABC TRANSPORTER PERMEASE PROTEIN MJ0413-RELATED"/>
    <property type="match status" value="1"/>
</dbReference>
<feature type="transmembrane region" description="Helical" evidence="7">
    <location>
        <begin position="72"/>
        <end position="93"/>
    </location>
</feature>
<evidence type="ECO:0000256" key="7">
    <source>
        <dbReference type="RuleBase" id="RU363032"/>
    </source>
</evidence>
<organism evidence="9 10">
    <name type="scientific">Saliphagus infecundisoli</name>
    <dbReference type="NCBI Taxonomy" id="1849069"/>
    <lineage>
        <taxon>Archaea</taxon>
        <taxon>Methanobacteriati</taxon>
        <taxon>Methanobacteriota</taxon>
        <taxon>Stenosarchaea group</taxon>
        <taxon>Halobacteria</taxon>
        <taxon>Halobacteriales</taxon>
        <taxon>Natrialbaceae</taxon>
        <taxon>Saliphagus</taxon>
    </lineage>
</organism>
<evidence type="ECO:0000256" key="4">
    <source>
        <dbReference type="ARBA" id="ARBA00022692"/>
    </source>
</evidence>
<comment type="similarity">
    <text evidence="7">Belongs to the binding-protein-dependent transport system permease family.</text>
</comment>
<feature type="transmembrane region" description="Helical" evidence="7">
    <location>
        <begin position="175"/>
        <end position="201"/>
    </location>
</feature>
<keyword evidence="3" id="KW-1003">Cell membrane</keyword>
<reference evidence="9 10" key="1">
    <citation type="journal article" date="2019" name="Int. J. Syst. Evol. Microbiol.">
        <title>The Global Catalogue of Microorganisms (GCM) 10K type strain sequencing project: providing services to taxonomists for standard genome sequencing and annotation.</title>
        <authorList>
            <consortium name="The Broad Institute Genomics Platform"/>
            <consortium name="The Broad Institute Genome Sequencing Center for Infectious Disease"/>
            <person name="Wu L."/>
            <person name="Ma J."/>
        </authorList>
    </citation>
    <scope>NUCLEOTIDE SEQUENCE [LARGE SCALE GENOMIC DNA]</scope>
    <source>
        <strain evidence="9 10">CGMCC 1.15824</strain>
    </source>
</reference>
<dbReference type="RefSeq" id="WP_224829126.1">
    <property type="nucleotide sequence ID" value="NZ_JAIVEF010000015.1"/>
</dbReference>
<gene>
    <name evidence="9" type="ORF">ACFPFO_03755</name>
</gene>
<dbReference type="Pfam" id="PF00528">
    <property type="entry name" value="BPD_transp_1"/>
    <property type="match status" value="1"/>
</dbReference>
<dbReference type="SUPFAM" id="SSF161098">
    <property type="entry name" value="MetI-like"/>
    <property type="match status" value="1"/>
</dbReference>
<dbReference type="GO" id="GO:0005886">
    <property type="term" value="C:plasma membrane"/>
    <property type="evidence" value="ECO:0007669"/>
    <property type="project" value="UniProtKB-SubCell"/>
</dbReference>
<dbReference type="AlphaFoldDB" id="A0ABD5QB22"/>
<dbReference type="InterPro" id="IPR035906">
    <property type="entry name" value="MetI-like_sf"/>
</dbReference>
<accession>A0ABD5QB22</accession>
<dbReference type="PANTHER" id="PTHR30151">
    <property type="entry name" value="ALKANE SULFONATE ABC TRANSPORTER-RELATED, MEMBRANE SUBUNIT"/>
    <property type="match status" value="1"/>
</dbReference>
<evidence type="ECO:0000256" key="2">
    <source>
        <dbReference type="ARBA" id="ARBA00022448"/>
    </source>
</evidence>